<organism evidence="1 2">
    <name type="scientific">Rubroshorea leprosula</name>
    <dbReference type="NCBI Taxonomy" id="152421"/>
    <lineage>
        <taxon>Eukaryota</taxon>
        <taxon>Viridiplantae</taxon>
        <taxon>Streptophyta</taxon>
        <taxon>Embryophyta</taxon>
        <taxon>Tracheophyta</taxon>
        <taxon>Spermatophyta</taxon>
        <taxon>Magnoliopsida</taxon>
        <taxon>eudicotyledons</taxon>
        <taxon>Gunneridae</taxon>
        <taxon>Pentapetalae</taxon>
        <taxon>rosids</taxon>
        <taxon>malvids</taxon>
        <taxon>Malvales</taxon>
        <taxon>Dipterocarpaceae</taxon>
        <taxon>Rubroshorea</taxon>
    </lineage>
</organism>
<dbReference type="AlphaFoldDB" id="A0AAV5L1Q9"/>
<sequence length="45" mass="5226">MIFKDQIPQLYTKVISGDDVNFTESQSLSKYEFRLANVEKRVSSI</sequence>
<accession>A0AAV5L1Q9</accession>
<protein>
    <submittedName>
        <fullName evidence="1">Uncharacterized protein</fullName>
    </submittedName>
</protein>
<comment type="caution">
    <text evidence="1">The sequence shown here is derived from an EMBL/GenBank/DDBJ whole genome shotgun (WGS) entry which is preliminary data.</text>
</comment>
<keyword evidence="2" id="KW-1185">Reference proteome</keyword>
<dbReference type="EMBL" id="BPVZ01000090">
    <property type="protein sequence ID" value="GKV31099.1"/>
    <property type="molecule type" value="Genomic_DNA"/>
</dbReference>
<gene>
    <name evidence="1" type="ORF">SLEP1_g39836</name>
</gene>
<dbReference type="Proteomes" id="UP001054252">
    <property type="component" value="Unassembled WGS sequence"/>
</dbReference>
<evidence type="ECO:0000313" key="2">
    <source>
        <dbReference type="Proteomes" id="UP001054252"/>
    </source>
</evidence>
<reference evidence="1 2" key="1">
    <citation type="journal article" date="2021" name="Commun. Biol.">
        <title>The genome of Shorea leprosula (Dipterocarpaceae) highlights the ecological relevance of drought in aseasonal tropical rainforests.</title>
        <authorList>
            <person name="Ng K.K.S."/>
            <person name="Kobayashi M.J."/>
            <person name="Fawcett J.A."/>
            <person name="Hatakeyama M."/>
            <person name="Paape T."/>
            <person name="Ng C.H."/>
            <person name="Ang C.C."/>
            <person name="Tnah L.H."/>
            <person name="Lee C.T."/>
            <person name="Nishiyama T."/>
            <person name="Sese J."/>
            <person name="O'Brien M.J."/>
            <person name="Copetti D."/>
            <person name="Mohd Noor M.I."/>
            <person name="Ong R.C."/>
            <person name="Putra M."/>
            <person name="Sireger I.Z."/>
            <person name="Indrioko S."/>
            <person name="Kosugi Y."/>
            <person name="Izuno A."/>
            <person name="Isagi Y."/>
            <person name="Lee S.L."/>
            <person name="Shimizu K.K."/>
        </authorList>
    </citation>
    <scope>NUCLEOTIDE SEQUENCE [LARGE SCALE GENOMIC DNA]</scope>
    <source>
        <strain evidence="1">214</strain>
    </source>
</reference>
<proteinExistence type="predicted"/>
<name>A0AAV5L1Q9_9ROSI</name>
<evidence type="ECO:0000313" key="1">
    <source>
        <dbReference type="EMBL" id="GKV31099.1"/>
    </source>
</evidence>